<dbReference type="CDD" id="cd02511">
    <property type="entry name" value="Beta4Glucosyltransferase"/>
    <property type="match status" value="1"/>
</dbReference>
<dbReference type="EMBL" id="CP044205">
    <property type="protein sequence ID" value="QFY42056.1"/>
    <property type="molecule type" value="Genomic_DNA"/>
</dbReference>
<dbReference type="Gene3D" id="3.90.550.10">
    <property type="entry name" value="Spore Coat Polysaccharide Biosynthesis Protein SpsA, Chain A"/>
    <property type="match status" value="1"/>
</dbReference>
<dbReference type="PANTHER" id="PTHR43630:SF2">
    <property type="entry name" value="GLYCOSYLTRANSFERASE"/>
    <property type="match status" value="1"/>
</dbReference>
<dbReference type="RefSeq" id="WP_153248041.1">
    <property type="nucleotide sequence ID" value="NZ_CP044205.1"/>
</dbReference>
<dbReference type="KEGG" id="mmob:F6R98_04950"/>
<dbReference type="Proteomes" id="UP000325755">
    <property type="component" value="Chromosome"/>
</dbReference>
<proteinExistence type="inferred from homology"/>
<feature type="domain" description="Glycosyltransferase 2-like" evidence="2">
    <location>
        <begin position="5"/>
        <end position="132"/>
    </location>
</feature>
<dbReference type="InParanoid" id="A0A5Q0BJS5"/>
<reference evidence="3 4" key="1">
    <citation type="submission" date="2019-09" db="EMBL/GenBank/DDBJ databases">
        <title>Ecophysiology of the spiral-shaped methanotroph Methylospira mobilis as revealed by the complete genome sequence.</title>
        <authorList>
            <person name="Oshkin I.Y."/>
            <person name="Dedysh S.N."/>
            <person name="Miroshnikov K."/>
            <person name="Danilova O.V."/>
            <person name="Hakobyan A."/>
            <person name="Liesack W."/>
        </authorList>
    </citation>
    <scope>NUCLEOTIDE SEQUENCE [LARGE SCALE GENOMIC DNA]</scope>
    <source>
        <strain evidence="3 4">Shm1</strain>
    </source>
</reference>
<dbReference type="AlphaFoldDB" id="A0A5Q0BJS5"/>
<keyword evidence="3" id="KW-0808">Transferase</keyword>
<gene>
    <name evidence="3" type="ORF">F6R98_04950</name>
</gene>
<dbReference type="InterPro" id="IPR029044">
    <property type="entry name" value="Nucleotide-diphossugar_trans"/>
</dbReference>
<dbReference type="Pfam" id="PF00535">
    <property type="entry name" value="Glycos_transf_2"/>
    <property type="match status" value="1"/>
</dbReference>
<dbReference type="PANTHER" id="PTHR43630">
    <property type="entry name" value="POLY-BETA-1,6-N-ACETYL-D-GLUCOSAMINE SYNTHASE"/>
    <property type="match status" value="1"/>
</dbReference>
<keyword evidence="4" id="KW-1185">Reference proteome</keyword>
<name>A0A5Q0BJS5_9GAMM</name>
<dbReference type="SUPFAM" id="SSF53448">
    <property type="entry name" value="Nucleotide-diphospho-sugar transferases"/>
    <property type="match status" value="1"/>
</dbReference>
<comment type="similarity">
    <text evidence="1">Belongs to the glycosyltransferase 2 family. WaaE/KdtX subfamily.</text>
</comment>
<sequence>MSGISILILTRNEQENLPGCLQSVAWSDDIHVYDSMSSDDTSAIAERAGARVTQRVYDSQRIFGGDEGEYRTWGLRNIPFKYPWVFVIDADERMTPELISSVQAAVALPQGMVAFDVQRRDFFMGIWLRHVQASPFYLRLLRPEKAHYERLINCVTVVDGEAGRLGGYLDHFPFNRGVAYWIERHNCYSTLEAKHALENKTKATEYHWRKALTSRSFYERRYHQKILFYRMPCRPMIKFFWLYFVKGGFLDGRAGLTYAFLQSIYEYFIVLKVREPEDPM</sequence>
<dbReference type="OrthoDB" id="9815923at2"/>
<evidence type="ECO:0000259" key="2">
    <source>
        <dbReference type="Pfam" id="PF00535"/>
    </source>
</evidence>
<dbReference type="GO" id="GO:0016740">
    <property type="term" value="F:transferase activity"/>
    <property type="evidence" value="ECO:0007669"/>
    <property type="project" value="UniProtKB-KW"/>
</dbReference>
<evidence type="ECO:0000313" key="4">
    <source>
        <dbReference type="Proteomes" id="UP000325755"/>
    </source>
</evidence>
<evidence type="ECO:0000313" key="3">
    <source>
        <dbReference type="EMBL" id="QFY42056.1"/>
    </source>
</evidence>
<dbReference type="InterPro" id="IPR001173">
    <property type="entry name" value="Glyco_trans_2-like"/>
</dbReference>
<protein>
    <submittedName>
        <fullName evidence="3">Glycosyltransferase family 2 protein</fullName>
    </submittedName>
</protein>
<accession>A0A5Q0BJS5</accession>
<organism evidence="3 4">
    <name type="scientific">Candidatus Methylospira mobilis</name>
    <dbReference type="NCBI Taxonomy" id="1808979"/>
    <lineage>
        <taxon>Bacteria</taxon>
        <taxon>Pseudomonadati</taxon>
        <taxon>Pseudomonadota</taxon>
        <taxon>Gammaproteobacteria</taxon>
        <taxon>Methylococcales</taxon>
        <taxon>Methylococcaceae</taxon>
        <taxon>Candidatus Methylospira</taxon>
    </lineage>
</organism>
<evidence type="ECO:0000256" key="1">
    <source>
        <dbReference type="ARBA" id="ARBA00038494"/>
    </source>
</evidence>